<feature type="transmembrane region" description="Helical" evidence="1">
    <location>
        <begin position="52"/>
        <end position="74"/>
    </location>
</feature>
<dbReference type="AlphaFoldDB" id="A0ABD3NE62"/>
<feature type="transmembrane region" description="Helical" evidence="1">
    <location>
        <begin position="86"/>
        <end position="106"/>
    </location>
</feature>
<keyword evidence="1" id="KW-1133">Transmembrane helix</keyword>
<dbReference type="Proteomes" id="UP001530400">
    <property type="component" value="Unassembled WGS sequence"/>
</dbReference>
<organism evidence="2 3">
    <name type="scientific">Cyclotella atomus</name>
    <dbReference type="NCBI Taxonomy" id="382360"/>
    <lineage>
        <taxon>Eukaryota</taxon>
        <taxon>Sar</taxon>
        <taxon>Stramenopiles</taxon>
        <taxon>Ochrophyta</taxon>
        <taxon>Bacillariophyta</taxon>
        <taxon>Coscinodiscophyceae</taxon>
        <taxon>Thalassiosirophycidae</taxon>
        <taxon>Stephanodiscales</taxon>
        <taxon>Stephanodiscaceae</taxon>
        <taxon>Cyclotella</taxon>
    </lineage>
</organism>
<accession>A0ABD3NE62</accession>
<evidence type="ECO:0000313" key="2">
    <source>
        <dbReference type="EMBL" id="KAL3774370.1"/>
    </source>
</evidence>
<feature type="transmembrane region" description="Helical" evidence="1">
    <location>
        <begin position="205"/>
        <end position="227"/>
    </location>
</feature>
<protein>
    <submittedName>
        <fullName evidence="2">Uncharacterized protein</fullName>
    </submittedName>
</protein>
<keyword evidence="1" id="KW-0812">Transmembrane</keyword>
<keyword evidence="3" id="KW-1185">Reference proteome</keyword>
<feature type="transmembrane region" description="Helical" evidence="1">
    <location>
        <begin position="175"/>
        <end position="193"/>
    </location>
</feature>
<evidence type="ECO:0000313" key="3">
    <source>
        <dbReference type="Proteomes" id="UP001530400"/>
    </source>
</evidence>
<gene>
    <name evidence="2" type="ORF">ACHAWO_011401</name>
</gene>
<keyword evidence="1" id="KW-0472">Membrane</keyword>
<reference evidence="2 3" key="1">
    <citation type="submission" date="2024-10" db="EMBL/GenBank/DDBJ databases">
        <title>Updated reference genomes for cyclostephanoid diatoms.</title>
        <authorList>
            <person name="Roberts W.R."/>
            <person name="Alverson A.J."/>
        </authorList>
    </citation>
    <scope>NUCLEOTIDE SEQUENCE [LARGE SCALE GENOMIC DNA]</scope>
    <source>
        <strain evidence="2 3">AJA010-31</strain>
    </source>
</reference>
<sequence length="232" mass="25249">MSAGSIKPTAAILSAHSAGSVAILHIFMMPLLEKDSLSMYHLDPSVIIQTPLSTEILVKVITYSFGWNIIALVANHLVAPTKLASIISTIAAIVSGSIFTYLLFILCGFHPGYFPIQTFLASCYVAMNTLCATSLPELDSVKENQNSNSLIFKQIRVWKYLLGPSMSKLQTLHQSAFYGSLIGMSALSILRILDHGMQIQRHPVPILLGLVWGRAGGLVVGLLWGLVDKRIN</sequence>
<proteinExistence type="predicted"/>
<comment type="caution">
    <text evidence="2">The sequence shown here is derived from an EMBL/GenBank/DDBJ whole genome shotgun (WGS) entry which is preliminary data.</text>
</comment>
<name>A0ABD3NE62_9STRA</name>
<evidence type="ECO:0000256" key="1">
    <source>
        <dbReference type="SAM" id="Phobius"/>
    </source>
</evidence>
<feature type="transmembrane region" description="Helical" evidence="1">
    <location>
        <begin position="12"/>
        <end position="32"/>
    </location>
</feature>
<dbReference type="EMBL" id="JALLPJ020001197">
    <property type="protein sequence ID" value="KAL3774370.1"/>
    <property type="molecule type" value="Genomic_DNA"/>
</dbReference>